<dbReference type="InterPro" id="IPR041219">
    <property type="entry name" value="Phage_lysozyme2"/>
</dbReference>
<gene>
    <name evidence="3" type="ORF">SAMN05877831_1205</name>
</gene>
<evidence type="ECO:0000313" key="3">
    <source>
        <dbReference type="EMBL" id="SOC20591.1"/>
    </source>
</evidence>
<sequence>MSAAQTQLEIMLRVVAEQARRELAGTKGDVQGLTGAARDLGAQSTKSRDGLAVLAAGAAGAGQSLGAASIGATDASNAMSNMVAAAGRNATAIAGLQNAVNGTTASIAAQVNEMLAAQREAAAWQSELDQLRARFNPLFAASQQYEAQLREIAEAEHLGALSTAEANAARTRAAQILAPLPSQIQAVGVSSSASAAHVANLGYQFNDIGMMVAAGQNPFMLMMQQGTQVTQVFGQMRASGMNLGTALRTTLMGMVSPTNIATMAVIGLGAAAVQWFVAAGEKAKTFEETLADLEKSTNAVEKALKEASRGTFDLRANFGDGARAARELNLAILGLAKMEAAQELKKSMKSVSEAIEDMQSYLNFGVVDSRTLEKQFNLTARGAQEVSAAIQQFQFASTFEDKVEAAKAIAEAMESAEYNTEGANEKATDFGTAIARVALGAKVIKGENEQIDALMKEIAKSGIDAPFRQANKQAMLLVGTLASAVEAQNALNRAQALGGQASGRGDGMAEWRRRQTDQMDMGGREQLFGGDAGKLLADLQREAQISQAIVQYGNESLQVKRLKIAEERADFEAQLDNLKVSENLKQVLLDQWDITKGLKSADPFGSIATAREMLRTQTESLGKLQLELSLTGQTEATRRRILALYDAETEIRTRGIDPTGAEAALIRGNAAAIEELETRVKRVQDAWDKVRDAGEGAIDGVFDALKQGDIGGAFESVVDEIASMWEDLALKNPLKNAILGTDYATMADVGGLQGIWGRLTGQTDALTVAGVSSKSVGSMSVTATQVILNGTLAGSVGGVLTGAAGAGTLSGAPAVQEQVWSFFAAKGLKSHQIAAIMGNAQVESRFNPLDVGDNGTAFGLFQWNDRKNALFDFIGGKQNLGDVKKQLEFAWHEMMTSEAASMQRLMSSTNVYDATKAFVGFERPSGYTAANPTAAMHWDQRLASAEAALAKFETSTLGAGQGVSTFASGAQQVGAGLQNFGASIASTIQSIGAQHGIGGAIAGTLLTGIGGLIGLPGFAVGGPTGGTDPTRVAGLVHEGEYVFDAAAVNRIGVGNLETIRQGRMPGYASGGYVAGPRPVPNTAAQSTMAAAMPARETRAVFEMHVSGTGNSEIRQVAEVAMREALNAYDRDVLASRVRQISNDPYAT</sequence>
<feature type="domain" description="Bacteriophage tail tape measure N-terminal" evidence="1">
    <location>
        <begin position="183"/>
        <end position="311"/>
    </location>
</feature>
<keyword evidence="4" id="KW-1185">Reference proteome</keyword>
<accession>A0A285TJC1</accession>
<evidence type="ECO:0000313" key="4">
    <source>
        <dbReference type="Proteomes" id="UP000219111"/>
    </source>
</evidence>
<dbReference type="Proteomes" id="UP000219111">
    <property type="component" value="Unassembled WGS sequence"/>
</dbReference>
<evidence type="ECO:0000259" key="1">
    <source>
        <dbReference type="Pfam" id="PF06791"/>
    </source>
</evidence>
<dbReference type="InterPro" id="IPR009628">
    <property type="entry name" value="Phage_tape_measure_N"/>
</dbReference>
<dbReference type="Pfam" id="PF18013">
    <property type="entry name" value="Phage_lysozyme2"/>
    <property type="match status" value="1"/>
</dbReference>
<organism evidence="3 4">
    <name type="scientific">Rhodobacter maris</name>
    <dbReference type="NCBI Taxonomy" id="446682"/>
    <lineage>
        <taxon>Bacteria</taxon>
        <taxon>Pseudomonadati</taxon>
        <taxon>Pseudomonadota</taxon>
        <taxon>Alphaproteobacteria</taxon>
        <taxon>Rhodobacterales</taxon>
        <taxon>Rhodobacter group</taxon>
        <taxon>Rhodobacter</taxon>
    </lineage>
</organism>
<dbReference type="EMBL" id="OBMT01000020">
    <property type="protein sequence ID" value="SOC20591.1"/>
    <property type="molecule type" value="Genomic_DNA"/>
</dbReference>
<proteinExistence type="predicted"/>
<feature type="domain" description="Phage tail lysozyme" evidence="2">
    <location>
        <begin position="815"/>
        <end position="952"/>
    </location>
</feature>
<dbReference type="Pfam" id="PF06791">
    <property type="entry name" value="TMP_2"/>
    <property type="match status" value="1"/>
</dbReference>
<dbReference type="OrthoDB" id="7710249at2"/>
<protein>
    <submittedName>
        <fullName evidence="3">Tail length tape measure protein</fullName>
    </submittedName>
</protein>
<dbReference type="AlphaFoldDB" id="A0A285TJC1"/>
<name>A0A285TJC1_9RHOB</name>
<dbReference type="RefSeq" id="WP_097071399.1">
    <property type="nucleotide sequence ID" value="NZ_OBMT01000020.1"/>
</dbReference>
<reference evidence="4" key="1">
    <citation type="submission" date="2017-08" db="EMBL/GenBank/DDBJ databases">
        <authorList>
            <person name="Varghese N."/>
            <person name="Submissions S."/>
        </authorList>
    </citation>
    <scope>NUCLEOTIDE SEQUENCE [LARGE SCALE GENOMIC DNA]</scope>
    <source>
        <strain evidence="4">JA276</strain>
    </source>
</reference>
<evidence type="ECO:0000259" key="2">
    <source>
        <dbReference type="Pfam" id="PF18013"/>
    </source>
</evidence>
<dbReference type="Gene3D" id="1.10.530.10">
    <property type="match status" value="1"/>
</dbReference>